<protein>
    <submittedName>
        <fullName evidence="2">Uncharacterized protein</fullName>
    </submittedName>
</protein>
<evidence type="ECO:0000313" key="1">
    <source>
        <dbReference type="EMBL" id="CAF4978326.1"/>
    </source>
</evidence>
<keyword evidence="4" id="KW-1185">Reference proteome</keyword>
<feature type="non-terminal residue" evidence="2">
    <location>
        <position position="1"/>
    </location>
</feature>
<name>A0A822GBC4_9BILA</name>
<reference evidence="2" key="1">
    <citation type="submission" date="2021-02" db="EMBL/GenBank/DDBJ databases">
        <authorList>
            <person name="Nowell W R."/>
        </authorList>
    </citation>
    <scope>NUCLEOTIDE SEQUENCE</scope>
</reference>
<gene>
    <name evidence="2" type="ORF">QYT958_LOCUS47821</name>
    <name evidence="1" type="ORF">UJA718_LOCUS49161</name>
</gene>
<dbReference type="Proteomes" id="UP000663848">
    <property type="component" value="Unassembled WGS sequence"/>
</dbReference>
<dbReference type="InterPro" id="IPR029052">
    <property type="entry name" value="Metallo-depent_PP-like"/>
</dbReference>
<dbReference type="SUPFAM" id="SSF56300">
    <property type="entry name" value="Metallo-dependent phosphatases"/>
    <property type="match status" value="1"/>
</dbReference>
<evidence type="ECO:0000313" key="2">
    <source>
        <dbReference type="EMBL" id="CAF5142428.1"/>
    </source>
</evidence>
<dbReference type="Proteomes" id="UP000663873">
    <property type="component" value="Unassembled WGS sequence"/>
</dbReference>
<organism evidence="2 3">
    <name type="scientific">Rotaria socialis</name>
    <dbReference type="NCBI Taxonomy" id="392032"/>
    <lineage>
        <taxon>Eukaryota</taxon>
        <taxon>Metazoa</taxon>
        <taxon>Spiralia</taxon>
        <taxon>Gnathifera</taxon>
        <taxon>Rotifera</taxon>
        <taxon>Eurotatoria</taxon>
        <taxon>Bdelloidea</taxon>
        <taxon>Philodinida</taxon>
        <taxon>Philodinidae</taxon>
        <taxon>Rotaria</taxon>
    </lineage>
</organism>
<proteinExistence type="predicted"/>
<feature type="non-terminal residue" evidence="2">
    <location>
        <position position="75"/>
    </location>
</feature>
<dbReference type="EMBL" id="CAJOBR010092159">
    <property type="protein sequence ID" value="CAF5142428.1"/>
    <property type="molecule type" value="Genomic_DNA"/>
</dbReference>
<evidence type="ECO:0000313" key="3">
    <source>
        <dbReference type="Proteomes" id="UP000663848"/>
    </source>
</evidence>
<sequence>MPHADDIGSPPLLNNAHSYVQWTFLQMNDVYELKPLGGGTKGGMARVATIRKLLLQENPNTITVVSGDVVSPSAL</sequence>
<evidence type="ECO:0000313" key="4">
    <source>
        <dbReference type="Proteomes" id="UP000663873"/>
    </source>
</evidence>
<dbReference type="Gene3D" id="3.60.21.10">
    <property type="match status" value="1"/>
</dbReference>
<dbReference type="EMBL" id="CAJOBP010101794">
    <property type="protein sequence ID" value="CAF4978326.1"/>
    <property type="molecule type" value="Genomic_DNA"/>
</dbReference>
<dbReference type="AlphaFoldDB" id="A0A822GBC4"/>
<comment type="caution">
    <text evidence="2">The sequence shown here is derived from an EMBL/GenBank/DDBJ whole genome shotgun (WGS) entry which is preliminary data.</text>
</comment>
<accession>A0A822GBC4</accession>